<reference evidence="4" key="2">
    <citation type="journal article" date="2010" name="Genome Res.">
        <title>Population genomic sequencing of Coccidioides fungi reveals recent hybridization and transposon control.</title>
        <authorList>
            <person name="Neafsey D.E."/>
            <person name="Barker B.M."/>
            <person name="Sharpton T.J."/>
            <person name="Stajich J.E."/>
            <person name="Park D.J."/>
            <person name="Whiston E."/>
            <person name="Hung C.-Y."/>
            <person name="McMahan C."/>
            <person name="White J."/>
            <person name="Sykes S."/>
            <person name="Heiman D."/>
            <person name="Young S."/>
            <person name="Zeng Q."/>
            <person name="Abouelleil A."/>
            <person name="Aftuck L."/>
            <person name="Bessette D."/>
            <person name="Brown A."/>
            <person name="FitzGerald M."/>
            <person name="Lui A."/>
            <person name="Macdonald J.P."/>
            <person name="Priest M."/>
            <person name="Orbach M.J."/>
            <person name="Galgiani J.N."/>
            <person name="Kirkland T.N."/>
            <person name="Cole G.T."/>
            <person name="Birren B.W."/>
            <person name="Henn M.R."/>
            <person name="Taylor J.W."/>
            <person name="Rounsley S.D."/>
        </authorList>
    </citation>
    <scope>GENOME REANNOTATION</scope>
    <source>
        <strain evidence="4">RS</strain>
    </source>
</reference>
<dbReference type="KEGG" id="cim:CIMG_13287"/>
<proteinExistence type="predicted"/>
<evidence type="ECO:0000313" key="4">
    <source>
        <dbReference type="Proteomes" id="UP000001261"/>
    </source>
</evidence>
<evidence type="ECO:0000256" key="2">
    <source>
        <dbReference type="SAM" id="SignalP"/>
    </source>
</evidence>
<dbReference type="EMBL" id="GG704913">
    <property type="protein sequence ID" value="EAS29154.1"/>
    <property type="molecule type" value="Genomic_DNA"/>
</dbReference>
<keyword evidence="2" id="KW-0732">Signal</keyword>
<evidence type="ECO:0000256" key="1">
    <source>
        <dbReference type="SAM" id="MobiDB-lite"/>
    </source>
</evidence>
<protein>
    <submittedName>
        <fullName evidence="3">Uncharacterized protein</fullName>
    </submittedName>
</protein>
<feature type="compositionally biased region" description="Basic and acidic residues" evidence="1">
    <location>
        <begin position="167"/>
        <end position="186"/>
    </location>
</feature>
<dbReference type="GeneID" id="24164914"/>
<dbReference type="Proteomes" id="UP000001261">
    <property type="component" value="Unassembled WGS sequence"/>
</dbReference>
<feature type="signal peptide" evidence="2">
    <location>
        <begin position="1"/>
        <end position="24"/>
    </location>
</feature>
<reference evidence="4" key="1">
    <citation type="journal article" date="2009" name="Genome Res.">
        <title>Comparative genomic analyses of the human fungal pathogens Coccidioides and their relatives.</title>
        <authorList>
            <person name="Sharpton T.J."/>
            <person name="Stajich J.E."/>
            <person name="Rounsley S.D."/>
            <person name="Gardner M.J."/>
            <person name="Wortman J.R."/>
            <person name="Jordar V.S."/>
            <person name="Maiti R."/>
            <person name="Kodira C.D."/>
            <person name="Neafsey D.E."/>
            <person name="Zeng Q."/>
            <person name="Hung C.-Y."/>
            <person name="McMahan C."/>
            <person name="Muszewska A."/>
            <person name="Grynberg M."/>
            <person name="Mandel M.A."/>
            <person name="Kellner E.M."/>
            <person name="Barker B.M."/>
            <person name="Galgiani J.N."/>
            <person name="Orbach M.J."/>
            <person name="Kirkland T.N."/>
            <person name="Cole G.T."/>
            <person name="Henn M.R."/>
            <person name="Birren B.W."/>
            <person name="Taylor J.W."/>
        </authorList>
    </citation>
    <scope>NUCLEOTIDE SEQUENCE [LARGE SCALE GENOMIC DNA]</scope>
    <source>
        <strain evidence="4">RS</strain>
    </source>
</reference>
<dbReference type="RefSeq" id="XP_001240737.1">
    <property type="nucleotide sequence ID" value="XM_001240736.1"/>
</dbReference>
<sequence>MNTAELVWLFRWAIFISNISPQGGDTILLFFWQPAVDEQCLTRSYKYRPPTSSGVYLVQAQKPVAWPQARLFPAALLEVGEVSIGALYSSFSHPKLTTLAQNRGVTHERVGRRVRSSYISVQYKLLGVSMASHVYLILHTAVVAWPNEQAEYSVHPASKNDTTFASDDPKSDETKRGGELLEFRSS</sequence>
<gene>
    <name evidence="3" type="ORF">CIMG_13287</name>
</gene>
<name>A0A0E1RV62_COCIM</name>
<feature type="region of interest" description="Disordered" evidence="1">
    <location>
        <begin position="156"/>
        <end position="186"/>
    </location>
</feature>
<dbReference type="InParanoid" id="A0A0E1RV62"/>
<keyword evidence="4" id="KW-1185">Reference proteome</keyword>
<dbReference type="VEuPathDB" id="FungiDB:CIMG_13287"/>
<feature type="chain" id="PRO_5002385443" evidence="2">
    <location>
        <begin position="25"/>
        <end position="186"/>
    </location>
</feature>
<organism evidence="3 4">
    <name type="scientific">Coccidioides immitis (strain RS)</name>
    <name type="common">Valley fever fungus</name>
    <dbReference type="NCBI Taxonomy" id="246410"/>
    <lineage>
        <taxon>Eukaryota</taxon>
        <taxon>Fungi</taxon>
        <taxon>Dikarya</taxon>
        <taxon>Ascomycota</taxon>
        <taxon>Pezizomycotina</taxon>
        <taxon>Eurotiomycetes</taxon>
        <taxon>Eurotiomycetidae</taxon>
        <taxon>Onygenales</taxon>
        <taxon>Onygenaceae</taxon>
        <taxon>Coccidioides</taxon>
    </lineage>
</organism>
<dbReference type="AlphaFoldDB" id="A0A0E1RV62"/>
<evidence type="ECO:0000313" key="3">
    <source>
        <dbReference type="EMBL" id="EAS29154.1"/>
    </source>
</evidence>
<accession>A0A0E1RV62</accession>